<comment type="caution">
    <text evidence="4">The sequence shown here is derived from an EMBL/GenBank/DDBJ whole genome shotgun (WGS) entry which is preliminary data.</text>
</comment>
<dbReference type="EMBL" id="BFEA01000202">
    <property type="protein sequence ID" value="GBG74373.1"/>
    <property type="molecule type" value="Genomic_DNA"/>
</dbReference>
<accession>A0A388KWN7</accession>
<organism evidence="4 5">
    <name type="scientific">Chara braunii</name>
    <name type="common">Braun's stonewort</name>
    <dbReference type="NCBI Taxonomy" id="69332"/>
    <lineage>
        <taxon>Eukaryota</taxon>
        <taxon>Viridiplantae</taxon>
        <taxon>Streptophyta</taxon>
        <taxon>Charophyceae</taxon>
        <taxon>Charales</taxon>
        <taxon>Characeae</taxon>
        <taxon>Chara</taxon>
    </lineage>
</organism>
<evidence type="ECO:0000313" key="4">
    <source>
        <dbReference type="EMBL" id="GBG74373.1"/>
    </source>
</evidence>
<feature type="domain" description="DUF7869" evidence="3">
    <location>
        <begin position="1"/>
        <end position="95"/>
    </location>
</feature>
<dbReference type="InterPro" id="IPR057191">
    <property type="entry name" value="DUF7869"/>
</dbReference>
<dbReference type="AlphaFoldDB" id="A0A388KWN7"/>
<feature type="compositionally biased region" description="Gly residues" evidence="2">
    <location>
        <begin position="425"/>
        <end position="435"/>
    </location>
</feature>
<dbReference type="Pfam" id="PF25273">
    <property type="entry name" value="DUF7869"/>
    <property type="match status" value="1"/>
</dbReference>
<dbReference type="PANTHER" id="PTHR33153:SF3">
    <property type="entry name" value="TRAFFICKING PROTEIN PARTICLE COMPLEX SUBUNIT 11 DOMAIN-CONTAINING PROTEIN"/>
    <property type="match status" value="1"/>
</dbReference>
<sequence length="748" mass="84814">MLVGHTHTDIDATFSVFSKKMKDNDAYTMKQLFSFIESLHKIPPKCTELDHIADWRRVVDRYVDKSIVGMSKPNLFKFFMLNGNPVMVYKKYCTDAEWMPEGKPVHWMNFNQTSARASASSSSHGGVSPDRIPDLGLFILDKNIWEYERVNCSRRYLNIELDVAPDGQVPVILRMGATADDLAVDRDVGWNFWYLYSLEDEIDVEPVGEEGDSEPATPEEMTDVWRVVCAKQSWSNADRRHVKLCAMFCLGQPVVPAPIIIDYYGRVRVFNRYTTIVMLFTAVKVDARKMKALFIAREEFRGVTLNSVQAFRSPTVEGALRRFRDPFSHDATLRKEVNFRVDCLVHSQLHYLFDNCDEISWKVEHRDHNLEAVFERRNIVCRRFGDASSSSSTDGSGLLPMPAQVAGTSNAIVPYQAPHNRSYVGGNGQSNGGYNTGNYRNVGSSNDQRYSRNWNGGYGDRDNDDRFNRIYGLLAEQAEERQQRKREASELVSLEEDKKRLQVEEMNRCEEKERELQEARLGHIVRSSMKVVCESALGRKVDLPGDEESEVSKLRKELRNSNRSVVTPVPSGINCCENLTFISGVVYLGGQELTGVEETESSIRFASKEDGCTPRGVAGFNETQSQELLKLTLEFGGLGDRESIGCLVVNTIVRHKLDGVFDVAHRWDVDVRERRWENVMVLSNEVTNCGLQVSRISCEFLSVSVSSRRQGGLDGRRRVGSRDGSHGDRRSIWLQRDELGVGTGWIIV</sequence>
<name>A0A388KWN7_CHABU</name>
<evidence type="ECO:0000313" key="5">
    <source>
        <dbReference type="Proteomes" id="UP000265515"/>
    </source>
</evidence>
<keyword evidence="5" id="KW-1185">Reference proteome</keyword>
<dbReference type="Gramene" id="GBG74373">
    <property type="protein sequence ID" value="GBG74373"/>
    <property type="gene ID" value="CBR_g18784"/>
</dbReference>
<dbReference type="PANTHER" id="PTHR33153">
    <property type="entry name" value="MYND-TYPE DOMAIN-CONTAINING PROTEIN"/>
    <property type="match status" value="1"/>
</dbReference>
<evidence type="ECO:0000256" key="1">
    <source>
        <dbReference type="SAM" id="Coils"/>
    </source>
</evidence>
<feature type="region of interest" description="Disordered" evidence="2">
    <location>
        <begin position="422"/>
        <end position="457"/>
    </location>
</feature>
<evidence type="ECO:0000256" key="2">
    <source>
        <dbReference type="SAM" id="MobiDB-lite"/>
    </source>
</evidence>
<keyword evidence="1" id="KW-0175">Coiled coil</keyword>
<protein>
    <recommendedName>
        <fullName evidence="3">DUF7869 domain-containing protein</fullName>
    </recommendedName>
</protein>
<feature type="coiled-coil region" evidence="1">
    <location>
        <begin position="477"/>
        <end position="519"/>
    </location>
</feature>
<evidence type="ECO:0000259" key="3">
    <source>
        <dbReference type="Pfam" id="PF25273"/>
    </source>
</evidence>
<dbReference type="Proteomes" id="UP000265515">
    <property type="component" value="Unassembled WGS sequence"/>
</dbReference>
<feature type="compositionally biased region" description="Polar residues" evidence="2">
    <location>
        <begin position="436"/>
        <end position="448"/>
    </location>
</feature>
<gene>
    <name evidence="4" type="ORF">CBR_g18784</name>
</gene>
<reference evidence="4 5" key="1">
    <citation type="journal article" date="2018" name="Cell">
        <title>The Chara Genome: Secondary Complexity and Implications for Plant Terrestrialization.</title>
        <authorList>
            <person name="Nishiyama T."/>
            <person name="Sakayama H."/>
            <person name="Vries J.D."/>
            <person name="Buschmann H."/>
            <person name="Saint-Marcoux D."/>
            <person name="Ullrich K.K."/>
            <person name="Haas F.B."/>
            <person name="Vanderstraeten L."/>
            <person name="Becker D."/>
            <person name="Lang D."/>
            <person name="Vosolsobe S."/>
            <person name="Rombauts S."/>
            <person name="Wilhelmsson P.K.I."/>
            <person name="Janitza P."/>
            <person name="Kern R."/>
            <person name="Heyl A."/>
            <person name="Rumpler F."/>
            <person name="Villalobos L.I.A.C."/>
            <person name="Clay J.M."/>
            <person name="Skokan R."/>
            <person name="Toyoda A."/>
            <person name="Suzuki Y."/>
            <person name="Kagoshima H."/>
            <person name="Schijlen E."/>
            <person name="Tajeshwar N."/>
            <person name="Catarino B."/>
            <person name="Hetherington A.J."/>
            <person name="Saltykova A."/>
            <person name="Bonnot C."/>
            <person name="Breuninger H."/>
            <person name="Symeonidi A."/>
            <person name="Radhakrishnan G.V."/>
            <person name="Van Nieuwerburgh F."/>
            <person name="Deforce D."/>
            <person name="Chang C."/>
            <person name="Karol K.G."/>
            <person name="Hedrich R."/>
            <person name="Ulvskov P."/>
            <person name="Glockner G."/>
            <person name="Delwiche C.F."/>
            <person name="Petrasek J."/>
            <person name="Van de Peer Y."/>
            <person name="Friml J."/>
            <person name="Beilby M."/>
            <person name="Dolan L."/>
            <person name="Kohara Y."/>
            <person name="Sugano S."/>
            <person name="Fujiyama A."/>
            <person name="Delaux P.-M."/>
            <person name="Quint M."/>
            <person name="TheiBen G."/>
            <person name="Hagemann M."/>
            <person name="Harholt J."/>
            <person name="Dunand C."/>
            <person name="Zachgo S."/>
            <person name="Langdale J."/>
            <person name="Maumus F."/>
            <person name="Straeten D.V.D."/>
            <person name="Gould S.B."/>
            <person name="Rensing S.A."/>
        </authorList>
    </citation>
    <scope>NUCLEOTIDE SEQUENCE [LARGE SCALE GENOMIC DNA]</scope>
    <source>
        <strain evidence="4 5">S276</strain>
    </source>
</reference>
<proteinExistence type="predicted"/>